<evidence type="ECO:0000256" key="2">
    <source>
        <dbReference type="ARBA" id="ARBA00007193"/>
    </source>
</evidence>
<evidence type="ECO:0000256" key="11">
    <source>
        <dbReference type="ARBA" id="ARBA00023201"/>
    </source>
</evidence>
<evidence type="ECO:0000256" key="5">
    <source>
        <dbReference type="ARBA" id="ARBA00022692"/>
    </source>
</evidence>
<dbReference type="InterPro" id="IPR001873">
    <property type="entry name" value="ENaC"/>
</dbReference>
<dbReference type="Proteomes" id="UP000887565">
    <property type="component" value="Unplaced"/>
</dbReference>
<keyword evidence="12 13" id="KW-0407">Ion channel</keyword>
<dbReference type="GO" id="GO:0016020">
    <property type="term" value="C:membrane"/>
    <property type="evidence" value="ECO:0007669"/>
    <property type="project" value="UniProtKB-SubCell"/>
</dbReference>
<evidence type="ECO:0000256" key="1">
    <source>
        <dbReference type="ARBA" id="ARBA00004141"/>
    </source>
</evidence>
<dbReference type="GO" id="GO:0005272">
    <property type="term" value="F:sodium channel activity"/>
    <property type="evidence" value="ECO:0007669"/>
    <property type="project" value="UniProtKB-KW"/>
</dbReference>
<keyword evidence="5 13" id="KW-0812">Transmembrane</keyword>
<evidence type="ECO:0000256" key="7">
    <source>
        <dbReference type="ARBA" id="ARBA00023053"/>
    </source>
</evidence>
<evidence type="ECO:0000313" key="15">
    <source>
        <dbReference type="WBParaSite" id="nRc.2.0.1.t28841-RA"/>
    </source>
</evidence>
<keyword evidence="3 13" id="KW-0813">Transport</keyword>
<dbReference type="Pfam" id="PF00858">
    <property type="entry name" value="ASC"/>
    <property type="match status" value="1"/>
</dbReference>
<evidence type="ECO:0000256" key="4">
    <source>
        <dbReference type="ARBA" id="ARBA00022461"/>
    </source>
</evidence>
<protein>
    <submittedName>
        <fullName evidence="15">Uncharacterized protein</fullName>
    </submittedName>
</protein>
<keyword evidence="8 13" id="KW-0406">Ion transport</keyword>
<evidence type="ECO:0000256" key="3">
    <source>
        <dbReference type="ARBA" id="ARBA00022448"/>
    </source>
</evidence>
<keyword evidence="9" id="KW-0472">Membrane</keyword>
<dbReference type="AlphaFoldDB" id="A0A915JRJ3"/>
<comment type="similarity">
    <text evidence="2 13">Belongs to the amiloride-sensitive sodium channel (TC 1.A.6) family.</text>
</comment>
<evidence type="ECO:0000256" key="13">
    <source>
        <dbReference type="RuleBase" id="RU000679"/>
    </source>
</evidence>
<keyword evidence="10" id="KW-0325">Glycoprotein</keyword>
<evidence type="ECO:0000256" key="8">
    <source>
        <dbReference type="ARBA" id="ARBA00023065"/>
    </source>
</evidence>
<evidence type="ECO:0000313" key="14">
    <source>
        <dbReference type="Proteomes" id="UP000887565"/>
    </source>
</evidence>
<comment type="subcellular location">
    <subcellularLocation>
        <location evidence="1">Membrane</location>
        <topology evidence="1">Multi-pass membrane protein</topology>
    </subcellularLocation>
</comment>
<dbReference type="WBParaSite" id="nRc.2.0.1.t28841-RA">
    <property type="protein sequence ID" value="nRc.2.0.1.t28841-RA"/>
    <property type="gene ID" value="nRc.2.0.1.g28841"/>
</dbReference>
<keyword evidence="14" id="KW-1185">Reference proteome</keyword>
<reference evidence="15" key="1">
    <citation type="submission" date="2022-11" db="UniProtKB">
        <authorList>
            <consortium name="WormBaseParasite"/>
        </authorList>
    </citation>
    <scope>IDENTIFICATION</scope>
</reference>
<sequence length="181" mass="20780">MSRLKDNLQSIPHSQQIKTTVYRNLNNVTMEFFGHKSYKLKLQKHCSVMLGKNASKMSKACHTFGQAAVVHISFRTEQSLSYEMDFAYPLLQFLSDIANTAALFTGVCLFSMAELMFAGIPKWANSQLSDSHVSDLQMSESPIGRFQTSDRGCNNLQTYNEERLKHTQLYKNYTEYYAYLK</sequence>
<keyword evidence="4 13" id="KW-0894">Sodium channel</keyword>
<evidence type="ECO:0000256" key="12">
    <source>
        <dbReference type="ARBA" id="ARBA00023303"/>
    </source>
</evidence>
<accession>A0A915JRJ3</accession>
<keyword evidence="11 13" id="KW-0739">Sodium transport</keyword>
<name>A0A915JRJ3_ROMCU</name>
<proteinExistence type="inferred from homology"/>
<evidence type="ECO:0000256" key="10">
    <source>
        <dbReference type="ARBA" id="ARBA00023180"/>
    </source>
</evidence>
<keyword evidence="7" id="KW-0915">Sodium</keyword>
<keyword evidence="6" id="KW-1133">Transmembrane helix</keyword>
<evidence type="ECO:0000256" key="6">
    <source>
        <dbReference type="ARBA" id="ARBA00022989"/>
    </source>
</evidence>
<organism evidence="14 15">
    <name type="scientific">Romanomermis culicivorax</name>
    <name type="common">Nematode worm</name>
    <dbReference type="NCBI Taxonomy" id="13658"/>
    <lineage>
        <taxon>Eukaryota</taxon>
        <taxon>Metazoa</taxon>
        <taxon>Ecdysozoa</taxon>
        <taxon>Nematoda</taxon>
        <taxon>Enoplea</taxon>
        <taxon>Dorylaimia</taxon>
        <taxon>Mermithida</taxon>
        <taxon>Mermithoidea</taxon>
        <taxon>Mermithidae</taxon>
        <taxon>Romanomermis</taxon>
    </lineage>
</organism>
<evidence type="ECO:0000256" key="9">
    <source>
        <dbReference type="ARBA" id="ARBA00023136"/>
    </source>
</evidence>